<evidence type="ECO:0000256" key="1">
    <source>
        <dbReference type="SAM" id="SignalP"/>
    </source>
</evidence>
<dbReference type="Proteomes" id="UP000246964">
    <property type="component" value="Unassembled WGS sequence"/>
</dbReference>
<gene>
    <name evidence="2" type="ORF">DET45_10399</name>
</gene>
<sequence length="355" mass="38628">MKLKLIALACCSAAMAAGCSYTPAGQAQGSFEYTNVQQRPELQAADGLNKPVSTNRYEIPPVPASEPIGTDVDINAPVVVWPLADGSRVEETEQLPRIYFDELEGMTNISDYVWNSALQGLQARNIGVVATQDKQVISTDWLTTQYQIGENETPLQVQRRFNLIMESAPHGRTASLLVEVAERQDKGPTIGAVLASKQDRDAAAGLLNQVVSEIAIMQYQGVGSLTEDGTLAIDAGFDDEGSPAMVLGASFNFSWTLMASVVEELGFEIDDLNQSTGRYYLDYDKDKSGASSLAFWRSSKEGKLDIANGSYELKVTGDRRRTTLTFFTNGEAFSAAELNRIFAPVAAEIKRQSEL</sequence>
<dbReference type="InterPro" id="IPR010653">
    <property type="entry name" value="NlpB/DapX"/>
</dbReference>
<protein>
    <submittedName>
        <fullName evidence="2">Beta-barrel assembly machine subunit BamC</fullName>
    </submittedName>
</protein>
<dbReference type="Gene3D" id="3.30.310.170">
    <property type="entry name" value="Outer membrane protein assembly factor BamC"/>
    <property type="match status" value="1"/>
</dbReference>
<proteinExistence type="predicted"/>
<reference evidence="2 3" key="1">
    <citation type="submission" date="2018-05" db="EMBL/GenBank/DDBJ databases">
        <title>Freshwater and sediment microbial communities from various areas in North America, analyzing microbe dynamics in response to fracking.</title>
        <authorList>
            <person name="Lamendella R."/>
        </authorList>
    </citation>
    <scope>NUCLEOTIDE SEQUENCE [LARGE SCALE GENOMIC DNA]</scope>
    <source>
        <strain evidence="2 3">125B1</strain>
    </source>
</reference>
<dbReference type="EMBL" id="QGTT01000003">
    <property type="protein sequence ID" value="PWW14407.1"/>
    <property type="molecule type" value="Genomic_DNA"/>
</dbReference>
<dbReference type="OrthoDB" id="5598420at2"/>
<name>A0A317Q9A6_9GAMM</name>
<feature type="signal peptide" evidence="1">
    <location>
        <begin position="1"/>
        <end position="16"/>
    </location>
</feature>
<feature type="chain" id="PRO_5016237446" evidence="1">
    <location>
        <begin position="17"/>
        <end position="355"/>
    </location>
</feature>
<dbReference type="InterPro" id="IPR042268">
    <property type="entry name" value="BamC_C"/>
</dbReference>
<organism evidence="2 3">
    <name type="scientific">Pseudidiomarina maritima</name>
    <dbReference type="NCBI Taxonomy" id="519453"/>
    <lineage>
        <taxon>Bacteria</taxon>
        <taxon>Pseudomonadati</taxon>
        <taxon>Pseudomonadota</taxon>
        <taxon>Gammaproteobacteria</taxon>
        <taxon>Alteromonadales</taxon>
        <taxon>Idiomarinaceae</taxon>
        <taxon>Pseudidiomarina</taxon>
    </lineage>
</organism>
<dbReference type="RefSeq" id="WP_110075303.1">
    <property type="nucleotide sequence ID" value="NZ_QGTT01000003.1"/>
</dbReference>
<keyword evidence="3" id="KW-1185">Reference proteome</keyword>
<comment type="caution">
    <text evidence="2">The sequence shown here is derived from an EMBL/GenBank/DDBJ whole genome shotgun (WGS) entry which is preliminary data.</text>
</comment>
<evidence type="ECO:0000313" key="2">
    <source>
        <dbReference type="EMBL" id="PWW14407.1"/>
    </source>
</evidence>
<keyword evidence="1" id="KW-0732">Signal</keyword>
<dbReference type="PROSITE" id="PS51257">
    <property type="entry name" value="PROKAR_LIPOPROTEIN"/>
    <property type="match status" value="1"/>
</dbReference>
<accession>A0A317Q9A6</accession>
<dbReference type="AlphaFoldDB" id="A0A317Q9A6"/>
<dbReference type="Pfam" id="PF06804">
    <property type="entry name" value="Lipoprotein_18"/>
    <property type="match status" value="1"/>
</dbReference>
<dbReference type="Gene3D" id="3.30.530.50">
    <property type="match status" value="1"/>
</dbReference>
<evidence type="ECO:0000313" key="3">
    <source>
        <dbReference type="Proteomes" id="UP000246964"/>
    </source>
</evidence>